<dbReference type="Proteomes" id="UP000247810">
    <property type="component" value="Unassembled WGS sequence"/>
</dbReference>
<dbReference type="Pfam" id="PF05729">
    <property type="entry name" value="NACHT"/>
    <property type="match status" value="1"/>
</dbReference>
<protein>
    <recommendedName>
        <fullName evidence="1">NACHT domain-containing protein</fullName>
    </recommendedName>
</protein>
<evidence type="ECO:0000313" key="3">
    <source>
        <dbReference type="Proteomes" id="UP000247810"/>
    </source>
</evidence>
<dbReference type="InterPro" id="IPR007111">
    <property type="entry name" value="NACHT_NTPase"/>
</dbReference>
<dbReference type="Pfam" id="PF23948">
    <property type="entry name" value="ARM_5"/>
    <property type="match status" value="1"/>
</dbReference>
<dbReference type="Gene3D" id="3.40.50.300">
    <property type="entry name" value="P-loop containing nucleotide triphosphate hydrolases"/>
    <property type="match status" value="1"/>
</dbReference>
<dbReference type="InterPro" id="IPR027417">
    <property type="entry name" value="P-loop_NTPase"/>
</dbReference>
<keyword evidence="3" id="KW-1185">Reference proteome</keyword>
<dbReference type="STRING" id="1448320.A0A319D1J3"/>
<dbReference type="VEuPathDB" id="FungiDB:BO71DRAFT_432894"/>
<proteinExistence type="predicted"/>
<evidence type="ECO:0000313" key="2">
    <source>
        <dbReference type="EMBL" id="PYH91395.1"/>
    </source>
</evidence>
<dbReference type="EMBL" id="KZ825946">
    <property type="protein sequence ID" value="PYH91395.1"/>
    <property type="molecule type" value="Genomic_DNA"/>
</dbReference>
<feature type="domain" description="NACHT" evidence="1">
    <location>
        <begin position="235"/>
        <end position="360"/>
    </location>
</feature>
<reference evidence="2 3" key="1">
    <citation type="submission" date="2018-02" db="EMBL/GenBank/DDBJ databases">
        <title>The genomes of Aspergillus section Nigri reveals drivers in fungal speciation.</title>
        <authorList>
            <consortium name="DOE Joint Genome Institute"/>
            <person name="Vesth T.C."/>
            <person name="Nybo J."/>
            <person name="Theobald S."/>
            <person name="Brandl J."/>
            <person name="Frisvad J.C."/>
            <person name="Nielsen K.F."/>
            <person name="Lyhne E.K."/>
            <person name="Kogle M.E."/>
            <person name="Kuo A."/>
            <person name="Riley R."/>
            <person name="Clum A."/>
            <person name="Nolan M."/>
            <person name="Lipzen A."/>
            <person name="Salamov A."/>
            <person name="Henrissat B."/>
            <person name="Wiebenga A."/>
            <person name="De vries R.P."/>
            <person name="Grigoriev I.V."/>
            <person name="Mortensen U.H."/>
            <person name="Andersen M.R."/>
            <person name="Baker S.E."/>
        </authorList>
    </citation>
    <scope>NUCLEOTIDE SEQUENCE [LARGE SCALE GENOMIC DNA]</scope>
    <source>
        <strain evidence="2 3">CBS 707.79</strain>
    </source>
</reference>
<dbReference type="SUPFAM" id="SSF52540">
    <property type="entry name" value="P-loop containing nucleoside triphosphate hydrolases"/>
    <property type="match status" value="1"/>
</dbReference>
<name>A0A319D1J3_9EURO</name>
<gene>
    <name evidence="2" type="ORF">BO71DRAFT_432894</name>
</gene>
<dbReference type="PROSITE" id="PS50837">
    <property type="entry name" value="NACHT"/>
    <property type="match status" value="1"/>
</dbReference>
<dbReference type="OrthoDB" id="427518at2759"/>
<accession>A0A319D1J3</accession>
<sequence length="416" mass="48078">MLLKARAFNIVESLLKRLDQMPRDDEEPLLCGLYAQLELAWCRDESTRNNIENLVQLTLPVSPKHKQAQKWINILSEATGKLEWEVKEKKSKVSGFWHRKTEHSNLKLDMFKGSLPVTEIPKNLLEDAWESCQKAKLFYADAAIARHYGFPGRLDIIRLSGDILDMENCYVNLAIIESSTATNIAGASSQTPKQQLSEFSIKQRLKVENVATKKEVDLPRLFDERQVKNHTIVPRRILIRGRAGVGKPTLCKKIVHDFLRSKIWTKRFNRILWIPLRRLREGIDPEVYIHRQFLSQHSEERIYTKALKSDIWEETSKNRTLFLLDGLDEVSRDTTERGVSIPTQIVTLLSQPNVLVPSRPYDLNLRGIRSFDLEMEAVGFRPGQVKAYLSNVGTDENELRRMEAFIQDHWLIQGLV</sequence>
<dbReference type="PANTHER" id="PTHR46312:SF2">
    <property type="entry name" value="NUCLEOTIDE-BINDING OLIGOMERIZATION DOMAIN-CONTAINING PROTEIN 2-LIKE"/>
    <property type="match status" value="1"/>
</dbReference>
<evidence type="ECO:0000259" key="1">
    <source>
        <dbReference type="PROSITE" id="PS50837"/>
    </source>
</evidence>
<dbReference type="AlphaFoldDB" id="A0A319D1J3"/>
<organism evidence="2 3">
    <name type="scientific">Aspergillus ellipticus CBS 707.79</name>
    <dbReference type="NCBI Taxonomy" id="1448320"/>
    <lineage>
        <taxon>Eukaryota</taxon>
        <taxon>Fungi</taxon>
        <taxon>Dikarya</taxon>
        <taxon>Ascomycota</taxon>
        <taxon>Pezizomycotina</taxon>
        <taxon>Eurotiomycetes</taxon>
        <taxon>Eurotiomycetidae</taxon>
        <taxon>Eurotiales</taxon>
        <taxon>Aspergillaceae</taxon>
        <taxon>Aspergillus</taxon>
        <taxon>Aspergillus subgen. Circumdati</taxon>
    </lineage>
</organism>
<dbReference type="PANTHER" id="PTHR46312">
    <property type="entry name" value="NACHT DOMAIN-CONTAINING PROTEIN"/>
    <property type="match status" value="1"/>
</dbReference>
<dbReference type="InterPro" id="IPR056251">
    <property type="entry name" value="Arm_rpt_dom"/>
</dbReference>